<reference evidence="11 12" key="1">
    <citation type="journal article" date="2018" name="Nat. Ecol. Evol.">
        <title>Pezizomycetes genomes reveal the molecular basis of ectomycorrhizal truffle lifestyle.</title>
        <authorList>
            <person name="Murat C."/>
            <person name="Payen T."/>
            <person name="Noel B."/>
            <person name="Kuo A."/>
            <person name="Morin E."/>
            <person name="Chen J."/>
            <person name="Kohler A."/>
            <person name="Krizsan K."/>
            <person name="Balestrini R."/>
            <person name="Da Silva C."/>
            <person name="Montanini B."/>
            <person name="Hainaut M."/>
            <person name="Levati E."/>
            <person name="Barry K.W."/>
            <person name="Belfiori B."/>
            <person name="Cichocki N."/>
            <person name="Clum A."/>
            <person name="Dockter R.B."/>
            <person name="Fauchery L."/>
            <person name="Guy J."/>
            <person name="Iotti M."/>
            <person name="Le Tacon F."/>
            <person name="Lindquist E.A."/>
            <person name="Lipzen A."/>
            <person name="Malagnac F."/>
            <person name="Mello A."/>
            <person name="Molinier V."/>
            <person name="Miyauchi S."/>
            <person name="Poulain J."/>
            <person name="Riccioni C."/>
            <person name="Rubini A."/>
            <person name="Sitrit Y."/>
            <person name="Splivallo R."/>
            <person name="Traeger S."/>
            <person name="Wang M."/>
            <person name="Zifcakova L."/>
            <person name="Wipf D."/>
            <person name="Zambonelli A."/>
            <person name="Paolocci F."/>
            <person name="Nowrousian M."/>
            <person name="Ottonello S."/>
            <person name="Baldrian P."/>
            <person name="Spatafora J.W."/>
            <person name="Henrissat B."/>
            <person name="Nagy L.G."/>
            <person name="Aury J.M."/>
            <person name="Wincker P."/>
            <person name="Grigoriev I.V."/>
            <person name="Bonfante P."/>
            <person name="Martin F.M."/>
        </authorList>
    </citation>
    <scope>NUCLEOTIDE SEQUENCE [LARGE SCALE GENOMIC DNA]</scope>
    <source>
        <strain evidence="11 12">ATCC MYA-4762</strain>
    </source>
</reference>
<feature type="transmembrane region" description="Helical" evidence="9">
    <location>
        <begin position="233"/>
        <end position="251"/>
    </location>
</feature>
<evidence type="ECO:0000256" key="9">
    <source>
        <dbReference type="SAM" id="Phobius"/>
    </source>
</evidence>
<feature type="transmembrane region" description="Helical" evidence="9">
    <location>
        <begin position="258"/>
        <end position="277"/>
    </location>
</feature>
<feature type="transmembrane region" description="Helical" evidence="9">
    <location>
        <begin position="411"/>
        <end position="428"/>
    </location>
</feature>
<protein>
    <submittedName>
        <fullName evidence="11">TPT-domain-containing protein</fullName>
    </submittedName>
</protein>
<dbReference type="InParanoid" id="A0A3N4M951"/>
<dbReference type="InterPro" id="IPR050186">
    <property type="entry name" value="TPT_transporter"/>
</dbReference>
<comment type="similarity">
    <text evidence="3">Belongs to the TPT transporter family. SLC35D subfamily.</text>
</comment>
<evidence type="ECO:0000256" key="8">
    <source>
        <dbReference type="SAM" id="MobiDB-lite"/>
    </source>
</evidence>
<dbReference type="InterPro" id="IPR004853">
    <property type="entry name" value="Sugar_P_trans_dom"/>
</dbReference>
<name>A0A3N4M951_9PEZI</name>
<feature type="compositionally biased region" description="Polar residues" evidence="8">
    <location>
        <begin position="9"/>
        <end position="36"/>
    </location>
</feature>
<evidence type="ECO:0000256" key="6">
    <source>
        <dbReference type="ARBA" id="ARBA00022989"/>
    </source>
</evidence>
<dbReference type="SUPFAM" id="SSF103481">
    <property type="entry name" value="Multidrug resistance efflux transporter EmrE"/>
    <property type="match status" value="1"/>
</dbReference>
<organism evidence="11 12">
    <name type="scientific">Terfezia boudieri ATCC MYA-4762</name>
    <dbReference type="NCBI Taxonomy" id="1051890"/>
    <lineage>
        <taxon>Eukaryota</taxon>
        <taxon>Fungi</taxon>
        <taxon>Dikarya</taxon>
        <taxon>Ascomycota</taxon>
        <taxon>Pezizomycotina</taxon>
        <taxon>Pezizomycetes</taxon>
        <taxon>Pezizales</taxon>
        <taxon>Pezizaceae</taxon>
        <taxon>Terfezia</taxon>
    </lineage>
</organism>
<dbReference type="FunCoup" id="A0A3N4M951">
    <property type="interactions" value="544"/>
</dbReference>
<comment type="subcellular location">
    <subcellularLocation>
        <location evidence="2">Endoplasmic reticulum membrane</location>
        <topology evidence="2">Multi-pass membrane protein</topology>
    </subcellularLocation>
</comment>
<comment type="subunit">
    <text evidence="4">Homooligomer.</text>
</comment>
<evidence type="ECO:0000313" key="12">
    <source>
        <dbReference type="Proteomes" id="UP000267821"/>
    </source>
</evidence>
<keyword evidence="5 9" id="KW-0812">Transmembrane</keyword>
<comment type="function">
    <text evidence="1">Involved in the import of GDP-mannose from the cytoplasm into the Golgi lumen.</text>
</comment>
<dbReference type="Pfam" id="PF03151">
    <property type="entry name" value="TPT"/>
    <property type="match status" value="1"/>
</dbReference>
<evidence type="ECO:0000256" key="7">
    <source>
        <dbReference type="ARBA" id="ARBA00023136"/>
    </source>
</evidence>
<dbReference type="AlphaFoldDB" id="A0A3N4M951"/>
<evidence type="ECO:0000256" key="4">
    <source>
        <dbReference type="ARBA" id="ARBA00011182"/>
    </source>
</evidence>
<evidence type="ECO:0000256" key="2">
    <source>
        <dbReference type="ARBA" id="ARBA00004477"/>
    </source>
</evidence>
<keyword evidence="6 9" id="KW-1133">Transmembrane helix</keyword>
<dbReference type="Proteomes" id="UP000267821">
    <property type="component" value="Unassembled WGS sequence"/>
</dbReference>
<dbReference type="OrthoDB" id="1588579at2759"/>
<gene>
    <name evidence="11" type="ORF">L211DRAFT_901444</name>
</gene>
<sequence length="497" mass="53929">MAASHAPRLSTSTSGRYGLPTTNNPPVSTGWDSSGSPLKRAPSRGGTPKLHSRMRARAGSASAGEIVEVLKAPVSVKLVVSEDFLQRLALCFPNCPPPQASGSDGLRYFRRYFVSGLSSTSSKSILNAFPQPVTLTVLQFAFVSGWCITLSFLSRIIPGLSDLIPGMKNGLRSPSRAIINTTAPLSIFQVFGHIFSSVATGRTAVSLVHTIKGMSPLFTVFAYRFLYQVHYSTATYLSLIPLTIGVMLACSAEFRGNFIGVICAFGSAIIFVSQNIFAKKIFNASNQAEAEGAGSKKLDKLNLLCYSSGMAFLLTLPLWIYSEGFDLMRRYTTEGKVTLPLEKMKHPENALTEFELVMEFCFNGTVHFGQNILAFILLGMISPVTYSIASLIKRVFVICMAIVWFGQKTTSVQAAGIALTFLGLYLYDRAGDVSRKERQVRVAQAKSEDPLLPLTAASHTTSNGHAHSPHIPNNDFEKSTSFNGSLSLESRSFPIAV</sequence>
<dbReference type="InterPro" id="IPR037185">
    <property type="entry name" value="EmrE-like"/>
</dbReference>
<dbReference type="PANTHER" id="PTHR11132">
    <property type="entry name" value="SOLUTE CARRIER FAMILY 35"/>
    <property type="match status" value="1"/>
</dbReference>
<dbReference type="EMBL" id="ML121535">
    <property type="protein sequence ID" value="RPB26365.1"/>
    <property type="molecule type" value="Genomic_DNA"/>
</dbReference>
<keyword evidence="12" id="KW-1185">Reference proteome</keyword>
<feature type="transmembrane region" description="Helical" evidence="9">
    <location>
        <begin position="301"/>
        <end position="321"/>
    </location>
</feature>
<feature type="domain" description="Sugar phosphate transporter" evidence="10">
    <location>
        <begin position="112"/>
        <end position="427"/>
    </location>
</feature>
<feature type="transmembrane region" description="Helical" evidence="9">
    <location>
        <begin position="372"/>
        <end position="405"/>
    </location>
</feature>
<dbReference type="STRING" id="1051890.A0A3N4M951"/>
<evidence type="ECO:0000259" key="10">
    <source>
        <dbReference type="Pfam" id="PF03151"/>
    </source>
</evidence>
<keyword evidence="7 9" id="KW-0472">Membrane</keyword>
<evidence type="ECO:0000256" key="1">
    <source>
        <dbReference type="ARBA" id="ARBA00003420"/>
    </source>
</evidence>
<feature type="region of interest" description="Disordered" evidence="8">
    <location>
        <begin position="1"/>
        <end position="55"/>
    </location>
</feature>
<proteinExistence type="inferred from homology"/>
<evidence type="ECO:0000313" key="11">
    <source>
        <dbReference type="EMBL" id="RPB26365.1"/>
    </source>
</evidence>
<dbReference type="GO" id="GO:0005789">
    <property type="term" value="C:endoplasmic reticulum membrane"/>
    <property type="evidence" value="ECO:0007669"/>
    <property type="project" value="UniProtKB-SubCell"/>
</dbReference>
<evidence type="ECO:0000256" key="3">
    <source>
        <dbReference type="ARBA" id="ARBA00010425"/>
    </source>
</evidence>
<accession>A0A3N4M951</accession>
<evidence type="ECO:0000256" key="5">
    <source>
        <dbReference type="ARBA" id="ARBA00022692"/>
    </source>
</evidence>